<dbReference type="AlphaFoldDB" id="C4FHH3"/>
<accession>C4FHH3</accession>
<reference evidence="1 2" key="1">
    <citation type="submission" date="2009-04" db="EMBL/GenBank/DDBJ databases">
        <authorList>
            <person name="Reysenbach A.-L."/>
            <person name="Heidelberg J.F."/>
            <person name="Nelson W.C."/>
        </authorList>
    </citation>
    <scope>NUCLEOTIDE SEQUENCE [LARGE SCALE GENOMIC DNA]</scope>
    <source>
        <strain evidence="1 2">SS-5</strain>
    </source>
</reference>
<protein>
    <submittedName>
        <fullName evidence="1">Uncharacterized protein</fullName>
    </submittedName>
</protein>
<dbReference type="Proteomes" id="UP000005540">
    <property type="component" value="Unassembled WGS sequence"/>
</dbReference>
<organism evidence="1 2">
    <name type="scientific">Sulfurihydrogenibium yellowstonense SS-5</name>
    <dbReference type="NCBI Taxonomy" id="432331"/>
    <lineage>
        <taxon>Bacteria</taxon>
        <taxon>Pseudomonadati</taxon>
        <taxon>Aquificota</taxon>
        <taxon>Aquificia</taxon>
        <taxon>Aquificales</taxon>
        <taxon>Hydrogenothermaceae</taxon>
        <taxon>Sulfurihydrogenibium</taxon>
    </lineage>
</organism>
<dbReference type="EMBL" id="ABZS01000001">
    <property type="protein sequence ID" value="EEP61452.1"/>
    <property type="molecule type" value="Genomic_DNA"/>
</dbReference>
<evidence type="ECO:0000313" key="1">
    <source>
        <dbReference type="EMBL" id="EEP61452.1"/>
    </source>
</evidence>
<evidence type="ECO:0000313" key="2">
    <source>
        <dbReference type="Proteomes" id="UP000005540"/>
    </source>
</evidence>
<proteinExistence type="predicted"/>
<name>C4FHH3_9AQUI</name>
<keyword evidence="2" id="KW-1185">Reference proteome</keyword>
<dbReference type="RefSeq" id="WP_007545331.1">
    <property type="nucleotide sequence ID" value="NZ_ABZS01000001.1"/>
</dbReference>
<gene>
    <name evidence="1" type="ORF">SULYE_0001</name>
</gene>
<comment type="caution">
    <text evidence="1">The sequence shown here is derived from an EMBL/GenBank/DDBJ whole genome shotgun (WGS) entry which is preliminary data.</text>
</comment>
<sequence>MRRLKIFWILLVFILFILPKQGYSEENNKDFTKPEEVVKQFIINRANTSFIDNNPNYCKDVVKFILNGEKYLDEKWGGGVDILANISILKTSIKDNTAEVTVKHDFCGVCANDGSCEIGKDTEIKVYKLIKINNTWKIVWDSPPEEPPFPCGHWMSIQKTIEFYKYILQHYDKNKHLGPKKELIEDMRKLKKCAKEVK</sequence>